<evidence type="ECO:0000256" key="3">
    <source>
        <dbReference type="ARBA" id="ARBA00023239"/>
    </source>
</evidence>
<dbReference type="EMBL" id="NHNT01000008">
    <property type="protein sequence ID" value="OUZ38484.1"/>
    <property type="molecule type" value="Genomic_DNA"/>
</dbReference>
<gene>
    <name evidence="5" type="ORF">CBM15_12070</name>
</gene>
<feature type="domain" description="Pyruvate carboxyltransferase" evidence="4">
    <location>
        <begin position="2"/>
        <end position="269"/>
    </location>
</feature>
<evidence type="ECO:0000313" key="6">
    <source>
        <dbReference type="Proteomes" id="UP000196594"/>
    </source>
</evidence>
<comment type="caution">
    <text evidence="5">The sequence shown here is derived from an EMBL/GenBank/DDBJ whole genome shotgun (WGS) entry which is preliminary data.</text>
</comment>
<dbReference type="CDD" id="cd07938">
    <property type="entry name" value="DRE_TIM_HMGL"/>
    <property type="match status" value="1"/>
</dbReference>
<keyword evidence="6" id="KW-1185">Reference proteome</keyword>
<reference evidence="5 6" key="1">
    <citation type="journal article" date="2017" name="Int. J. Syst. Evol. Microbiol.">
        <title>Solibacillus kalamii sp. nov., isolated from a high-efficiency particulate arrestance filter system used in the International Space Station.</title>
        <authorList>
            <person name="Checinska Sielaff A."/>
            <person name="Kumar R.M."/>
            <person name="Pal D."/>
            <person name="Mayilraj S."/>
            <person name="Venkateswaran K."/>
        </authorList>
    </citation>
    <scope>NUCLEOTIDE SEQUENCE [LARGE SCALE GENOMIC DNA]</scope>
    <source>
        <strain evidence="5 6">ISSFR-015</strain>
    </source>
</reference>
<organism evidence="5 6">
    <name type="scientific">Solibacillus kalamii</name>
    <dbReference type="NCBI Taxonomy" id="1748298"/>
    <lineage>
        <taxon>Bacteria</taxon>
        <taxon>Bacillati</taxon>
        <taxon>Bacillota</taxon>
        <taxon>Bacilli</taxon>
        <taxon>Bacillales</taxon>
        <taxon>Caryophanaceae</taxon>
        <taxon>Solibacillus</taxon>
    </lineage>
</organism>
<accession>A0ABX3ZFH9</accession>
<dbReference type="PANTHER" id="PTHR42738">
    <property type="entry name" value="HYDROXYMETHYLGLUTARYL-COA LYASE"/>
    <property type="match status" value="1"/>
</dbReference>
<dbReference type="NCBIfam" id="NF004283">
    <property type="entry name" value="PRK05692.1"/>
    <property type="match status" value="1"/>
</dbReference>
<evidence type="ECO:0000256" key="1">
    <source>
        <dbReference type="ARBA" id="ARBA00009405"/>
    </source>
</evidence>
<dbReference type="RefSeq" id="WP_087617721.1">
    <property type="nucleotide sequence ID" value="NZ_JAFBEY010000006.1"/>
</dbReference>
<keyword evidence="2" id="KW-0479">Metal-binding</keyword>
<name>A0ABX3ZFH9_9BACL</name>
<dbReference type="Proteomes" id="UP000196594">
    <property type="component" value="Unassembled WGS sequence"/>
</dbReference>
<dbReference type="InterPro" id="IPR000891">
    <property type="entry name" value="PYR_CT"/>
</dbReference>
<evidence type="ECO:0000259" key="4">
    <source>
        <dbReference type="PROSITE" id="PS50991"/>
    </source>
</evidence>
<proteinExistence type="inferred from homology"/>
<dbReference type="InterPro" id="IPR013785">
    <property type="entry name" value="Aldolase_TIM"/>
</dbReference>
<sequence length="291" mass="32161">MIEICEVGPRDGIQNEKVLLTLEEKLTLINKLIDAGARKIEVTSFVNEKVVPQMAQAEALIEHLPNIEDVIYSALILSKSGKERFLHSSISHAQLAFAVSDAFNLKNARRSTAQSIVEMSDIVNELKSADKYVNVIFGTTYGCPYSGDIDLHDVITIARQFIELGVDEITFADTVGLATPNTIEQSIHLFREQFGDFPLGLHLHNTRGLGIANALVGIQHGITRFDSSVGGIGGCPFAPKAVGNICTEDFVYMLHQMGYKSSIDVDEYVKVAQWIEDKLNRKIDGMLMKTY</sequence>
<dbReference type="GO" id="GO:0016829">
    <property type="term" value="F:lyase activity"/>
    <property type="evidence" value="ECO:0007669"/>
    <property type="project" value="UniProtKB-KW"/>
</dbReference>
<keyword evidence="3 5" id="KW-0456">Lyase</keyword>
<dbReference type="PROSITE" id="PS50991">
    <property type="entry name" value="PYR_CT"/>
    <property type="match status" value="1"/>
</dbReference>
<dbReference type="Pfam" id="PF00682">
    <property type="entry name" value="HMGL-like"/>
    <property type="match status" value="1"/>
</dbReference>
<evidence type="ECO:0000313" key="5">
    <source>
        <dbReference type="EMBL" id="OUZ38484.1"/>
    </source>
</evidence>
<protein>
    <submittedName>
        <fullName evidence="5">Hydroxymethylglutaryl-CoA lyase</fullName>
    </submittedName>
</protein>
<dbReference type="PANTHER" id="PTHR42738:SF7">
    <property type="entry name" value="HYDROXYMETHYLGLUTARYL-COA LYASE"/>
    <property type="match status" value="1"/>
</dbReference>
<dbReference type="Gene3D" id="3.20.20.70">
    <property type="entry name" value="Aldolase class I"/>
    <property type="match status" value="1"/>
</dbReference>
<evidence type="ECO:0000256" key="2">
    <source>
        <dbReference type="ARBA" id="ARBA00022723"/>
    </source>
</evidence>
<dbReference type="SUPFAM" id="SSF51569">
    <property type="entry name" value="Aldolase"/>
    <property type="match status" value="1"/>
</dbReference>
<dbReference type="InterPro" id="IPR043594">
    <property type="entry name" value="HMGL"/>
</dbReference>
<comment type="similarity">
    <text evidence="1">Belongs to the HMG-CoA lyase family.</text>
</comment>